<name>A0ABR4J3X3_9EURO</name>
<dbReference type="Proteomes" id="UP001610446">
    <property type="component" value="Unassembled WGS sequence"/>
</dbReference>
<evidence type="ECO:0008006" key="3">
    <source>
        <dbReference type="Google" id="ProtNLM"/>
    </source>
</evidence>
<comment type="caution">
    <text evidence="1">The sequence shown here is derived from an EMBL/GenBank/DDBJ whole genome shotgun (WGS) entry which is preliminary data.</text>
</comment>
<protein>
    <recommendedName>
        <fullName evidence="3">FYVE zinc finger domain-containing protein</fullName>
    </recommendedName>
</protein>
<reference evidence="1 2" key="1">
    <citation type="submission" date="2024-07" db="EMBL/GenBank/DDBJ databases">
        <title>Section-level genome sequencing and comparative genomics of Aspergillus sections Usti and Cavernicolus.</title>
        <authorList>
            <consortium name="Lawrence Berkeley National Laboratory"/>
            <person name="Nybo J.L."/>
            <person name="Vesth T.C."/>
            <person name="Theobald S."/>
            <person name="Frisvad J.C."/>
            <person name="Larsen T.O."/>
            <person name="Kjaerboelling I."/>
            <person name="Rothschild-Mancinelli K."/>
            <person name="Lyhne E.K."/>
            <person name="Kogle M.E."/>
            <person name="Barry K."/>
            <person name="Clum A."/>
            <person name="Na H."/>
            <person name="Ledsgaard L."/>
            <person name="Lin J."/>
            <person name="Lipzen A."/>
            <person name="Kuo A."/>
            <person name="Riley R."/>
            <person name="Mondo S."/>
            <person name="Labutti K."/>
            <person name="Haridas S."/>
            <person name="Pangalinan J."/>
            <person name="Salamov A.A."/>
            <person name="Simmons B.A."/>
            <person name="Magnuson J.K."/>
            <person name="Chen J."/>
            <person name="Drula E."/>
            <person name="Henrissat B."/>
            <person name="Wiebenga A."/>
            <person name="Lubbers R.J."/>
            <person name="Gomes A.C."/>
            <person name="Makela M.R."/>
            <person name="Stajich J."/>
            <person name="Grigoriev I.V."/>
            <person name="Mortensen U.H."/>
            <person name="De Vries R.P."/>
            <person name="Baker S.E."/>
            <person name="Andersen M.R."/>
        </authorList>
    </citation>
    <scope>NUCLEOTIDE SEQUENCE [LARGE SCALE GENOMIC DNA]</scope>
    <source>
        <strain evidence="1 2">CBS 123904</strain>
    </source>
</reference>
<proteinExistence type="predicted"/>
<accession>A0ABR4J3X3</accession>
<evidence type="ECO:0000313" key="1">
    <source>
        <dbReference type="EMBL" id="KAL2834665.1"/>
    </source>
</evidence>
<organism evidence="1 2">
    <name type="scientific">Aspergillus pseudoustus</name>
    <dbReference type="NCBI Taxonomy" id="1810923"/>
    <lineage>
        <taxon>Eukaryota</taxon>
        <taxon>Fungi</taxon>
        <taxon>Dikarya</taxon>
        <taxon>Ascomycota</taxon>
        <taxon>Pezizomycotina</taxon>
        <taxon>Eurotiomycetes</taxon>
        <taxon>Eurotiomycetidae</taxon>
        <taxon>Eurotiales</taxon>
        <taxon>Aspergillaceae</taxon>
        <taxon>Aspergillus</taxon>
        <taxon>Aspergillus subgen. Nidulantes</taxon>
    </lineage>
</organism>
<gene>
    <name evidence="1" type="ORF">BJY01DRAFT_81565</name>
</gene>
<keyword evidence="2" id="KW-1185">Reference proteome</keyword>
<sequence>MPLAFHGGQIIELSTSQIGCTPPPGLQVYARGRRALREKPISNRSSSCFRSEITRWIFNTYVQDTEYRSSANHRSNTCPDCLASLPFPMFHLSRYRCWRCMCSERGSRDWASHCFFPNKTGLAALAWLSGVWAQQQGRYVVCFYLADYFLAGCISWQRQRRLNLLWAV</sequence>
<dbReference type="EMBL" id="JBFXLU010000218">
    <property type="protein sequence ID" value="KAL2834665.1"/>
    <property type="molecule type" value="Genomic_DNA"/>
</dbReference>
<evidence type="ECO:0000313" key="2">
    <source>
        <dbReference type="Proteomes" id="UP001610446"/>
    </source>
</evidence>